<evidence type="ECO:0000256" key="8">
    <source>
        <dbReference type="RuleBase" id="RU003862"/>
    </source>
</evidence>
<dbReference type="SUPFAM" id="SSF51730">
    <property type="entry name" value="FAD-linked oxidoreductase"/>
    <property type="match status" value="1"/>
</dbReference>
<comment type="caution">
    <text evidence="9">The sequence shown here is derived from an EMBL/GenBank/DDBJ whole genome shotgun (WGS) entry which is preliminary data.</text>
</comment>
<evidence type="ECO:0000256" key="1">
    <source>
        <dbReference type="ARBA" id="ARBA00001974"/>
    </source>
</evidence>
<organism evidence="9 10">
    <name type="scientific">Brevibacterium celere</name>
    <dbReference type="NCBI Taxonomy" id="225845"/>
    <lineage>
        <taxon>Bacteria</taxon>
        <taxon>Bacillati</taxon>
        <taxon>Actinomycetota</taxon>
        <taxon>Actinomycetes</taxon>
        <taxon>Micrococcales</taxon>
        <taxon>Brevibacteriaceae</taxon>
        <taxon>Brevibacterium</taxon>
    </lineage>
</organism>
<dbReference type="Pfam" id="PF02219">
    <property type="entry name" value="MTHFR"/>
    <property type="match status" value="1"/>
</dbReference>
<dbReference type="AlphaFoldDB" id="A0A366IJ00"/>
<comment type="catalytic activity">
    <reaction evidence="7">
        <text>(6S)-5-methyl-5,6,7,8-tetrahydrofolate + NAD(+) = (6R)-5,10-methylene-5,6,7,8-tetrahydrofolate + NADH + H(+)</text>
        <dbReference type="Rhea" id="RHEA:19821"/>
        <dbReference type="ChEBI" id="CHEBI:15378"/>
        <dbReference type="ChEBI" id="CHEBI:15636"/>
        <dbReference type="ChEBI" id="CHEBI:18608"/>
        <dbReference type="ChEBI" id="CHEBI:57540"/>
        <dbReference type="ChEBI" id="CHEBI:57945"/>
        <dbReference type="EC" id="1.5.1.54"/>
    </reaction>
    <physiologicalReaction direction="right-to-left" evidence="7">
        <dbReference type="Rhea" id="RHEA:19823"/>
    </physiologicalReaction>
</comment>
<dbReference type="RefSeq" id="WP_113904753.1">
    <property type="nucleotide sequence ID" value="NZ_QNSB01000008.1"/>
</dbReference>
<dbReference type="GO" id="GO:0005829">
    <property type="term" value="C:cytosol"/>
    <property type="evidence" value="ECO:0007669"/>
    <property type="project" value="TreeGrafter"/>
</dbReference>
<dbReference type="PANTHER" id="PTHR45754">
    <property type="entry name" value="METHYLENETETRAHYDROFOLATE REDUCTASE"/>
    <property type="match status" value="1"/>
</dbReference>
<dbReference type="InterPro" id="IPR003171">
    <property type="entry name" value="Mehydrof_redctse-like"/>
</dbReference>
<evidence type="ECO:0000256" key="3">
    <source>
        <dbReference type="ARBA" id="ARBA00006743"/>
    </source>
</evidence>
<name>A0A366IJ00_9MICO</name>
<keyword evidence="6 8" id="KW-0560">Oxidoreductase</keyword>
<comment type="similarity">
    <text evidence="3 8">Belongs to the methylenetetrahydrofolate reductase family.</text>
</comment>
<gene>
    <name evidence="9" type="ORF">DFO65_10883</name>
</gene>
<proteinExistence type="inferred from homology"/>
<dbReference type="PANTHER" id="PTHR45754:SF3">
    <property type="entry name" value="METHYLENETETRAHYDROFOLATE REDUCTASE (NADPH)"/>
    <property type="match status" value="1"/>
</dbReference>
<evidence type="ECO:0000256" key="4">
    <source>
        <dbReference type="ARBA" id="ARBA00022630"/>
    </source>
</evidence>
<protein>
    <recommendedName>
        <fullName evidence="8">Methylenetetrahydrofolate reductase</fullName>
    </recommendedName>
</protein>
<dbReference type="Gene3D" id="3.20.20.220">
    <property type="match status" value="1"/>
</dbReference>
<keyword evidence="10" id="KW-1185">Reference proteome</keyword>
<evidence type="ECO:0000256" key="2">
    <source>
        <dbReference type="ARBA" id="ARBA00004777"/>
    </source>
</evidence>
<keyword evidence="5 8" id="KW-0274">FAD</keyword>
<keyword evidence="4 8" id="KW-0285">Flavoprotein</keyword>
<dbReference type="InterPro" id="IPR029041">
    <property type="entry name" value="FAD-linked_oxidoreductase-like"/>
</dbReference>
<evidence type="ECO:0000313" key="10">
    <source>
        <dbReference type="Proteomes" id="UP000253509"/>
    </source>
</evidence>
<dbReference type="GO" id="GO:0071949">
    <property type="term" value="F:FAD binding"/>
    <property type="evidence" value="ECO:0007669"/>
    <property type="project" value="TreeGrafter"/>
</dbReference>
<dbReference type="Proteomes" id="UP000253509">
    <property type="component" value="Unassembled WGS sequence"/>
</dbReference>
<evidence type="ECO:0000256" key="5">
    <source>
        <dbReference type="ARBA" id="ARBA00022827"/>
    </source>
</evidence>
<reference evidence="9 10" key="1">
    <citation type="submission" date="2018-06" db="EMBL/GenBank/DDBJ databases">
        <title>Freshwater and sediment microbial communities from various areas in North America, analyzing microbe dynamics in response to fracking.</title>
        <authorList>
            <person name="Lamendella R."/>
        </authorList>
    </citation>
    <scope>NUCLEOTIDE SEQUENCE [LARGE SCALE GENOMIC DNA]</scope>
    <source>
        <strain evidence="9 10">3b_TX</strain>
    </source>
</reference>
<comment type="cofactor">
    <cofactor evidence="1 8">
        <name>FAD</name>
        <dbReference type="ChEBI" id="CHEBI:57692"/>
    </cofactor>
</comment>
<evidence type="ECO:0000256" key="7">
    <source>
        <dbReference type="ARBA" id="ARBA00048628"/>
    </source>
</evidence>
<comment type="pathway">
    <text evidence="2 8">One-carbon metabolism; tetrahydrofolate interconversion.</text>
</comment>
<dbReference type="EMBL" id="QNSB01000008">
    <property type="protein sequence ID" value="RBP70631.1"/>
    <property type="molecule type" value="Genomic_DNA"/>
</dbReference>
<dbReference type="GO" id="GO:0106312">
    <property type="term" value="F:methylenetetrahydrofolate reductase (NADH) activity"/>
    <property type="evidence" value="ECO:0007669"/>
    <property type="project" value="UniProtKB-EC"/>
</dbReference>
<dbReference type="GO" id="GO:0035999">
    <property type="term" value="P:tetrahydrofolate interconversion"/>
    <property type="evidence" value="ECO:0007669"/>
    <property type="project" value="UniProtKB-UniPathway"/>
</dbReference>
<sequence length="278" mass="29959">MSDSTILSLLESARYEVLPTSGIAERISDSVDPGRVITVTASTGLTLEATLATAEQLQSLGFTAVPHVAARMVHGRSELAEVVDRLRTAGITRIFVPAGDATPPAGDYSGALDLLVDLSGLDADFLDVDVAAYPESHPLISDEVTIQAMADKRGYASHLVSNLCFDPDTVESWLHAVRRRGIDLPVHLGVAGKVELGKLAKVATKIGVGESTKFLRKNVSTFARMAKPGGYNPRKFLDRLAPVLDDPALGVAGLHIYTFNQIKDTEEWRRKQVEKLSD</sequence>
<dbReference type="UniPathway" id="UPA00193"/>
<evidence type="ECO:0000256" key="6">
    <source>
        <dbReference type="ARBA" id="ARBA00023002"/>
    </source>
</evidence>
<evidence type="ECO:0000313" key="9">
    <source>
        <dbReference type="EMBL" id="RBP70631.1"/>
    </source>
</evidence>
<accession>A0A366IJ00</accession>
<dbReference type="GO" id="GO:0009086">
    <property type="term" value="P:methionine biosynthetic process"/>
    <property type="evidence" value="ECO:0007669"/>
    <property type="project" value="TreeGrafter"/>
</dbReference>